<feature type="domain" description="Methyltransferase small" evidence="5">
    <location>
        <begin position="14"/>
        <end position="109"/>
    </location>
</feature>
<name>A0A1H5EU30_9NOCA</name>
<evidence type="ECO:0000313" key="6">
    <source>
        <dbReference type="EMBL" id="SED94631.1"/>
    </source>
</evidence>
<dbReference type="InterPro" id="IPR029063">
    <property type="entry name" value="SAM-dependent_MTases_sf"/>
</dbReference>
<dbReference type="InterPro" id="IPR004557">
    <property type="entry name" value="PrmC-related"/>
</dbReference>
<dbReference type="PANTHER" id="PTHR45875:SF1">
    <property type="entry name" value="METHYLTRANSFERASE N6AMT1"/>
    <property type="match status" value="1"/>
</dbReference>
<dbReference type="PANTHER" id="PTHR45875">
    <property type="entry name" value="METHYLTRANSFERASE N6AMT1"/>
    <property type="match status" value="1"/>
</dbReference>
<dbReference type="GO" id="GO:0008170">
    <property type="term" value="F:N-methyltransferase activity"/>
    <property type="evidence" value="ECO:0007669"/>
    <property type="project" value="UniProtKB-ARBA"/>
</dbReference>
<dbReference type="GO" id="GO:0003676">
    <property type="term" value="F:nucleic acid binding"/>
    <property type="evidence" value="ECO:0007669"/>
    <property type="project" value="InterPro"/>
</dbReference>
<dbReference type="InterPro" id="IPR002052">
    <property type="entry name" value="DNA_methylase_N6_adenine_CS"/>
</dbReference>
<evidence type="ECO:0000256" key="3">
    <source>
        <dbReference type="ARBA" id="ARBA00022679"/>
    </source>
</evidence>
<dbReference type="PROSITE" id="PS00092">
    <property type="entry name" value="N6_MTASE"/>
    <property type="match status" value="1"/>
</dbReference>
<dbReference type="RefSeq" id="WP_072950009.1">
    <property type="nucleotide sequence ID" value="NZ_FNSV01000007.1"/>
</dbReference>
<evidence type="ECO:0000313" key="7">
    <source>
        <dbReference type="Proteomes" id="UP000183561"/>
    </source>
</evidence>
<dbReference type="CDD" id="cd02440">
    <property type="entry name" value="AdoMet_MTases"/>
    <property type="match status" value="1"/>
</dbReference>
<dbReference type="InterPro" id="IPR052190">
    <property type="entry name" value="Euk-Arch_PrmC-MTase"/>
</dbReference>
<dbReference type="AlphaFoldDB" id="A0A1H5EU30"/>
<dbReference type="Pfam" id="PF05175">
    <property type="entry name" value="MTS"/>
    <property type="match status" value="1"/>
</dbReference>
<dbReference type="InterPro" id="IPR007848">
    <property type="entry name" value="Small_mtfrase_dom"/>
</dbReference>
<keyword evidence="3 6" id="KW-0808">Transferase</keyword>
<keyword evidence="4" id="KW-0949">S-adenosyl-L-methionine</keyword>
<evidence type="ECO:0000256" key="4">
    <source>
        <dbReference type="ARBA" id="ARBA00022691"/>
    </source>
</evidence>
<dbReference type="EMBL" id="FNSV01000007">
    <property type="protein sequence ID" value="SED94631.1"/>
    <property type="molecule type" value="Genomic_DNA"/>
</dbReference>
<dbReference type="OrthoDB" id="8746524at2"/>
<comment type="similarity">
    <text evidence="1">Belongs to the eukaryotic/archaeal PrmC-related family.</text>
</comment>
<dbReference type="Proteomes" id="UP000183561">
    <property type="component" value="Unassembled WGS sequence"/>
</dbReference>
<keyword evidence="7" id="KW-1185">Reference proteome</keyword>
<accession>A0A1H5EU30</accession>
<sequence length="215" mass="23104">MLLRLPGVYPPQADTELLARALASEDLGPTSQVLDLCTGTGRLSLQAAALGAGHVTAVDLSRRAVFSTWINATMHRDPIRVLYGDLTAPVKGEQFDLVISNPPYVPAQDDTLPNRGPQRAWDAGRNGRALLDRICAEAPAVLASGGVLLLTQSSLSGIEQTRSRLEDQGLSIDIAARFEIHFGPVLSSRRTMLETRGLITTGQTTEELVVIRAVK</sequence>
<dbReference type="GO" id="GO:0035657">
    <property type="term" value="C:eRF1 methyltransferase complex"/>
    <property type="evidence" value="ECO:0007669"/>
    <property type="project" value="TreeGrafter"/>
</dbReference>
<proteinExistence type="inferred from homology"/>
<organism evidence="6 7">
    <name type="scientific">Rhodococcus koreensis</name>
    <dbReference type="NCBI Taxonomy" id="99653"/>
    <lineage>
        <taxon>Bacteria</taxon>
        <taxon>Bacillati</taxon>
        <taxon>Actinomycetota</taxon>
        <taxon>Actinomycetes</taxon>
        <taxon>Mycobacteriales</taxon>
        <taxon>Nocardiaceae</taxon>
        <taxon>Rhodococcus</taxon>
    </lineage>
</organism>
<dbReference type="GO" id="GO:0032259">
    <property type="term" value="P:methylation"/>
    <property type="evidence" value="ECO:0007669"/>
    <property type="project" value="UniProtKB-KW"/>
</dbReference>
<dbReference type="Gene3D" id="3.40.50.150">
    <property type="entry name" value="Vaccinia Virus protein VP39"/>
    <property type="match status" value="1"/>
</dbReference>
<dbReference type="GO" id="GO:0008276">
    <property type="term" value="F:protein methyltransferase activity"/>
    <property type="evidence" value="ECO:0007669"/>
    <property type="project" value="TreeGrafter"/>
</dbReference>
<evidence type="ECO:0000256" key="2">
    <source>
        <dbReference type="ARBA" id="ARBA00022603"/>
    </source>
</evidence>
<dbReference type="SUPFAM" id="SSF53335">
    <property type="entry name" value="S-adenosyl-L-methionine-dependent methyltransferases"/>
    <property type="match status" value="1"/>
</dbReference>
<protein>
    <submittedName>
        <fullName evidence="6">Release factor glutamine methyltransferase</fullName>
    </submittedName>
</protein>
<gene>
    <name evidence="6" type="ORF">SAMN04490239_9368</name>
</gene>
<reference evidence="7" key="1">
    <citation type="submission" date="2016-10" db="EMBL/GenBank/DDBJ databases">
        <authorList>
            <person name="Varghese N."/>
            <person name="Submissions S."/>
        </authorList>
    </citation>
    <scope>NUCLEOTIDE SEQUENCE [LARGE SCALE GENOMIC DNA]</scope>
    <source>
        <strain evidence="7">DSM 44498</strain>
    </source>
</reference>
<keyword evidence="2 6" id="KW-0489">Methyltransferase</keyword>
<dbReference type="GO" id="GO:0008757">
    <property type="term" value="F:S-adenosylmethionine-dependent methyltransferase activity"/>
    <property type="evidence" value="ECO:0007669"/>
    <property type="project" value="TreeGrafter"/>
</dbReference>
<evidence type="ECO:0000256" key="1">
    <source>
        <dbReference type="ARBA" id="ARBA00006149"/>
    </source>
</evidence>
<dbReference type="NCBIfam" id="TIGR00537">
    <property type="entry name" value="hemK_rel_arch"/>
    <property type="match status" value="1"/>
</dbReference>
<evidence type="ECO:0000259" key="5">
    <source>
        <dbReference type="Pfam" id="PF05175"/>
    </source>
</evidence>